<dbReference type="Gene3D" id="2.30.40.10">
    <property type="entry name" value="Urease, subunit C, domain 1"/>
    <property type="match status" value="2"/>
</dbReference>
<dbReference type="AlphaFoldDB" id="M2SNJ9"/>
<name>M2SNJ9_COCSN</name>
<feature type="domain" description="Amidohydrolase-related" evidence="2">
    <location>
        <begin position="223"/>
        <end position="383"/>
    </location>
</feature>
<dbReference type="eggNOG" id="KOG3968">
    <property type="taxonomic scope" value="Eukaryota"/>
</dbReference>
<evidence type="ECO:0000313" key="3">
    <source>
        <dbReference type="EMBL" id="EMD58357.1"/>
    </source>
</evidence>
<dbReference type="Gene3D" id="3.20.20.140">
    <property type="entry name" value="Metal-dependent hydrolases"/>
    <property type="match status" value="2"/>
</dbReference>
<dbReference type="HOGENOM" id="CLU_012358_2_3_1"/>
<dbReference type="GO" id="GO:0016810">
    <property type="term" value="F:hydrolase activity, acting on carbon-nitrogen (but not peptide) bonds"/>
    <property type="evidence" value="ECO:0007669"/>
    <property type="project" value="InterPro"/>
</dbReference>
<dbReference type="OrthoDB" id="194468at2759"/>
<dbReference type="GeneID" id="19138034"/>
<dbReference type="InterPro" id="IPR011059">
    <property type="entry name" value="Metal-dep_hydrolase_composite"/>
</dbReference>
<proteinExistence type="predicted"/>
<dbReference type="InterPro" id="IPR032466">
    <property type="entry name" value="Metal_Hydrolase"/>
</dbReference>
<sequence>MTTLKYIMIQHATVLSMDPNMGNLFNYDILIKDDTIAAVGPALSIPKHSKCDIIDGTDSIITPGFVDGHHHMWQQFLRSVTNDWSLLDYLINMRTKYRSLFTTDDIYFAQYVAGLSLLSNRVTTVLDYCHIINAPSFADAAVRGLKDSGIRGTFYYGFYPNPPMLVYISGEPSENFTQELHEQDAVRVLKEHFPNNDPNISLLTFGITPNEPKATLIETIKEELRKSRAIGARLITYHVAIGELAAIKDSGSGIVATPDTKLQMGIGHPVAFYVIDNSCHSCLGIDITSNNSNDFIAQMRLALQTQPFLKTVKRKTEEVLRMATIGGAEVMRLQDVTGSITKGKKADLVLFRCNEINLFPSFDPVRTVVFHMSHSNIDTVIVDRRVAKRNGELVRVDWPNLREEIRLRLKRIVDKVEKIDMTKYRERWEKILGLWEGK</sequence>
<dbReference type="STRING" id="665912.M2SNJ9"/>
<dbReference type="KEGG" id="bsc:COCSADRAFT_350673"/>
<dbReference type="PANTHER" id="PTHR43794:SF11">
    <property type="entry name" value="AMIDOHYDROLASE-RELATED DOMAIN-CONTAINING PROTEIN"/>
    <property type="match status" value="1"/>
</dbReference>
<dbReference type="OMA" id="HMWQTAM"/>
<reference evidence="4" key="2">
    <citation type="journal article" date="2013" name="PLoS Genet.">
        <title>Comparative genome structure, secondary metabolite, and effector coding capacity across Cochliobolus pathogens.</title>
        <authorList>
            <person name="Condon B.J."/>
            <person name="Leng Y."/>
            <person name="Wu D."/>
            <person name="Bushley K.E."/>
            <person name="Ohm R.A."/>
            <person name="Otillar R."/>
            <person name="Martin J."/>
            <person name="Schackwitz W."/>
            <person name="Grimwood J."/>
            <person name="MohdZainudin N."/>
            <person name="Xue C."/>
            <person name="Wang R."/>
            <person name="Manning V.A."/>
            <person name="Dhillon B."/>
            <person name="Tu Z.J."/>
            <person name="Steffenson B.J."/>
            <person name="Salamov A."/>
            <person name="Sun H."/>
            <person name="Lowry S."/>
            <person name="LaButti K."/>
            <person name="Han J."/>
            <person name="Copeland A."/>
            <person name="Lindquist E."/>
            <person name="Barry K."/>
            <person name="Schmutz J."/>
            <person name="Baker S.E."/>
            <person name="Ciuffetti L.M."/>
            <person name="Grigoriev I.V."/>
            <person name="Zhong S."/>
            <person name="Turgeon B.G."/>
        </authorList>
    </citation>
    <scope>NUCLEOTIDE SEQUENCE [LARGE SCALE GENOMIC DNA]</scope>
    <source>
        <strain evidence="4">ND90Pr / ATCC 201652</strain>
    </source>
</reference>
<dbReference type="EMBL" id="KB445656">
    <property type="protein sequence ID" value="EMD58357.1"/>
    <property type="molecule type" value="Genomic_DNA"/>
</dbReference>
<dbReference type="SUPFAM" id="SSF51556">
    <property type="entry name" value="Metallo-dependent hydrolases"/>
    <property type="match status" value="1"/>
</dbReference>
<dbReference type="InterPro" id="IPR006680">
    <property type="entry name" value="Amidohydro-rel"/>
</dbReference>
<dbReference type="SUPFAM" id="SSF51338">
    <property type="entry name" value="Composite domain of metallo-dependent hydrolases"/>
    <property type="match status" value="2"/>
</dbReference>
<dbReference type="PANTHER" id="PTHR43794">
    <property type="entry name" value="AMINOHYDROLASE SSNA-RELATED"/>
    <property type="match status" value="1"/>
</dbReference>
<reference evidence="3 4" key="1">
    <citation type="journal article" date="2012" name="PLoS Pathog.">
        <title>Diverse lifestyles and strategies of plant pathogenesis encoded in the genomes of eighteen Dothideomycetes fungi.</title>
        <authorList>
            <person name="Ohm R.A."/>
            <person name="Feau N."/>
            <person name="Henrissat B."/>
            <person name="Schoch C.L."/>
            <person name="Horwitz B.A."/>
            <person name="Barry K.W."/>
            <person name="Condon B.J."/>
            <person name="Copeland A.C."/>
            <person name="Dhillon B."/>
            <person name="Glaser F."/>
            <person name="Hesse C.N."/>
            <person name="Kosti I."/>
            <person name="LaButti K."/>
            <person name="Lindquist E.A."/>
            <person name="Lucas S."/>
            <person name="Salamov A.A."/>
            <person name="Bradshaw R.E."/>
            <person name="Ciuffetti L."/>
            <person name="Hamelin R.C."/>
            <person name="Kema G.H.J."/>
            <person name="Lawrence C."/>
            <person name="Scott J.A."/>
            <person name="Spatafora J.W."/>
            <person name="Turgeon B.G."/>
            <person name="de Wit P.J.G.M."/>
            <person name="Zhong S."/>
            <person name="Goodwin S.B."/>
            <person name="Grigoriev I.V."/>
        </authorList>
    </citation>
    <scope>NUCLEOTIDE SEQUENCE [LARGE SCALE GENOMIC DNA]</scope>
    <source>
        <strain evidence="4">ND90Pr / ATCC 201652</strain>
    </source>
</reference>
<dbReference type="InterPro" id="IPR050287">
    <property type="entry name" value="MTA/SAH_deaminase"/>
</dbReference>
<protein>
    <recommendedName>
        <fullName evidence="2">Amidohydrolase-related domain-containing protein</fullName>
    </recommendedName>
</protein>
<accession>M2SNJ9</accession>
<evidence type="ECO:0000259" key="2">
    <source>
        <dbReference type="Pfam" id="PF01979"/>
    </source>
</evidence>
<evidence type="ECO:0000313" key="4">
    <source>
        <dbReference type="Proteomes" id="UP000016934"/>
    </source>
</evidence>
<gene>
    <name evidence="3" type="ORF">COCSADRAFT_350673</name>
</gene>
<evidence type="ECO:0000256" key="1">
    <source>
        <dbReference type="ARBA" id="ARBA00022801"/>
    </source>
</evidence>
<dbReference type="Pfam" id="PF01979">
    <property type="entry name" value="Amidohydro_1"/>
    <property type="match status" value="1"/>
</dbReference>
<organism evidence="3 4">
    <name type="scientific">Cochliobolus sativus (strain ND90Pr / ATCC 201652)</name>
    <name type="common">Common root rot and spot blotch fungus</name>
    <name type="synonym">Bipolaris sorokiniana</name>
    <dbReference type="NCBI Taxonomy" id="665912"/>
    <lineage>
        <taxon>Eukaryota</taxon>
        <taxon>Fungi</taxon>
        <taxon>Dikarya</taxon>
        <taxon>Ascomycota</taxon>
        <taxon>Pezizomycotina</taxon>
        <taxon>Dothideomycetes</taxon>
        <taxon>Pleosporomycetidae</taxon>
        <taxon>Pleosporales</taxon>
        <taxon>Pleosporineae</taxon>
        <taxon>Pleosporaceae</taxon>
        <taxon>Bipolaris</taxon>
    </lineage>
</organism>
<dbReference type="Proteomes" id="UP000016934">
    <property type="component" value="Unassembled WGS sequence"/>
</dbReference>
<keyword evidence="4" id="KW-1185">Reference proteome</keyword>
<dbReference type="RefSeq" id="XP_007705824.1">
    <property type="nucleotide sequence ID" value="XM_007707634.1"/>
</dbReference>
<keyword evidence="1" id="KW-0378">Hydrolase</keyword>